<comment type="similarity">
    <text evidence="1">Belongs to the ROK (NagC/XylR) family.</text>
</comment>
<evidence type="ECO:0000256" key="1">
    <source>
        <dbReference type="ARBA" id="ARBA00006479"/>
    </source>
</evidence>
<dbReference type="PANTHER" id="PTHR18964:SF165">
    <property type="entry name" value="BETA-GLUCOSIDE KINASE"/>
    <property type="match status" value="1"/>
</dbReference>
<proteinExistence type="inferred from homology"/>
<reference evidence="2 3" key="1">
    <citation type="submission" date="2019-08" db="EMBL/GenBank/DDBJ databases">
        <title>In-depth cultivation of the pig gut microbiome towards novel bacterial diversity and tailored functional studies.</title>
        <authorList>
            <person name="Wylensek D."/>
            <person name="Hitch T.C.A."/>
            <person name="Clavel T."/>
        </authorList>
    </citation>
    <scope>NUCLEOTIDE SEQUENCE [LARGE SCALE GENOMIC DNA]</scope>
    <source>
        <strain evidence="2 3">WCA-693-APC-5D-A</strain>
    </source>
</reference>
<evidence type="ECO:0000313" key="3">
    <source>
        <dbReference type="Proteomes" id="UP000433181"/>
    </source>
</evidence>
<dbReference type="AlphaFoldDB" id="A0A6I2UE95"/>
<dbReference type="PANTHER" id="PTHR18964">
    <property type="entry name" value="ROK (REPRESSOR, ORF, KINASE) FAMILY"/>
    <property type="match status" value="1"/>
</dbReference>
<accession>A0A6I2UE95</accession>
<dbReference type="CDD" id="cd24068">
    <property type="entry name" value="ASKHA_NBD_ROK_FnNanK-like"/>
    <property type="match status" value="1"/>
</dbReference>
<dbReference type="GeneID" id="96779851"/>
<sequence length="292" mass="31199">MYIAIDIGGTAIKYGLVDENGVLTERNEIATEAQLGGASIRDKVLGIVEHYVARQEIKGVGISSAGMVDCETGRIIFANPLIPAYTGINHKEAVEARFHIPCEVENDVNCAGLAEGVAGAAKGTHSAVVMTVGTGIGGCLIADGRVYHGFSHSAFEVGYMHIDKGERFERQGAASAMVERVAEAKSEPVSEWNGKRVFSQAQAGDAICQEAIDNMVDVLARGIANVCYIINPEVVVLGGGIMAQQEYLAPRLNEALDRYLVESVRKHTKLAFAALGNDAGMLGAYYNFRARH</sequence>
<dbReference type="RefSeq" id="WP_154408059.1">
    <property type="nucleotide sequence ID" value="NZ_VUNR01000039.1"/>
</dbReference>
<evidence type="ECO:0000313" key="2">
    <source>
        <dbReference type="EMBL" id="MSU09898.1"/>
    </source>
</evidence>
<dbReference type="Proteomes" id="UP000433181">
    <property type="component" value="Unassembled WGS sequence"/>
</dbReference>
<keyword evidence="3" id="KW-1185">Reference proteome</keyword>
<comment type="caution">
    <text evidence="2">The sequence shown here is derived from an EMBL/GenBank/DDBJ whole genome shotgun (WGS) entry which is preliminary data.</text>
</comment>
<dbReference type="Gene3D" id="3.30.420.40">
    <property type="match status" value="2"/>
</dbReference>
<name>A0A6I2UE95_9FIRM</name>
<dbReference type="Pfam" id="PF00480">
    <property type="entry name" value="ROK"/>
    <property type="match status" value="1"/>
</dbReference>
<dbReference type="SUPFAM" id="SSF53067">
    <property type="entry name" value="Actin-like ATPase domain"/>
    <property type="match status" value="1"/>
</dbReference>
<dbReference type="InterPro" id="IPR000600">
    <property type="entry name" value="ROK"/>
</dbReference>
<organism evidence="2 3">
    <name type="scientific">Anaerovibrio slackiae</name>
    <dbReference type="NCBI Taxonomy" id="2652309"/>
    <lineage>
        <taxon>Bacteria</taxon>
        <taxon>Bacillati</taxon>
        <taxon>Bacillota</taxon>
        <taxon>Negativicutes</taxon>
        <taxon>Selenomonadales</taxon>
        <taxon>Selenomonadaceae</taxon>
        <taxon>Anaerovibrio</taxon>
    </lineage>
</organism>
<dbReference type="InterPro" id="IPR043129">
    <property type="entry name" value="ATPase_NBD"/>
</dbReference>
<dbReference type="EMBL" id="VUNR01000039">
    <property type="protein sequence ID" value="MSU09898.1"/>
    <property type="molecule type" value="Genomic_DNA"/>
</dbReference>
<gene>
    <name evidence="2" type="ORF">FYJ84_13035</name>
</gene>
<protein>
    <submittedName>
        <fullName evidence="2">ROK family protein</fullName>
    </submittedName>
</protein>